<dbReference type="Proteomes" id="UP000552560">
    <property type="component" value="Unassembled WGS sequence"/>
</dbReference>
<dbReference type="KEGG" id="pvr:PverR02_25775"/>
<evidence type="ECO:0000313" key="1">
    <source>
        <dbReference type="EMBL" id="NMY01252.1"/>
    </source>
</evidence>
<dbReference type="GeneID" id="47558577"/>
<dbReference type="EMBL" id="JAAQWE010000074">
    <property type="protein sequence ID" value="NMY01252.1"/>
    <property type="molecule type" value="Genomic_DNA"/>
</dbReference>
<dbReference type="OrthoDB" id="6884981at2"/>
<protein>
    <submittedName>
        <fullName evidence="1">Uncharacterized protein</fullName>
    </submittedName>
</protein>
<name>A0A0R2ZFA1_PSEVE</name>
<gene>
    <name evidence="1" type="ORF">HBO43_32390</name>
</gene>
<reference evidence="1 2" key="1">
    <citation type="journal article" date="2020" name="Front. Microbiol.">
        <title>Genetic Organization of the aprX-lipA2 Operon Affects the Proteolytic Potential of Pseudomonas Species in Milk.</title>
        <authorList>
            <person name="Maier C."/>
            <person name="Huptas C."/>
            <person name="von Neubeck M."/>
            <person name="Scherer S."/>
            <person name="Wenning M."/>
            <person name="Lucking G."/>
        </authorList>
    </citation>
    <scope>NUCLEOTIDE SEQUENCE [LARGE SCALE GENOMIC DNA]</scope>
    <source>
        <strain evidence="1 2">WS 4671</strain>
    </source>
</reference>
<dbReference type="RefSeq" id="WP_046382164.1">
    <property type="nucleotide sequence ID" value="NZ_CP018420.1"/>
</dbReference>
<evidence type="ECO:0000313" key="2">
    <source>
        <dbReference type="Proteomes" id="UP000552560"/>
    </source>
</evidence>
<accession>A0A0R2ZFA1</accession>
<sequence>MTTYTIEFNFENSEQQAVLAALQAQGYNLLAYKGAVGPNQLTTGVPTWFSVPYGDQFGIVDIYYKPKYKLYVSTQADIAANTTILMKSLSRPLELGIAQTFNSDGTFVSGGVSNVPADSLGLFNNRPAGTPPLTVGLAGLVTTPSGGEQYLPFCAFTLNPQGSIMMKPLETILLVAAQQSLESGNVQASVSAPGCTFSFSASVGKYDMQVLPSTFAITNLKGKPSVSPVSSGSTIGTIVNSAK</sequence>
<organism evidence="1 2">
    <name type="scientific">Pseudomonas veronii</name>
    <dbReference type="NCBI Taxonomy" id="76761"/>
    <lineage>
        <taxon>Bacteria</taxon>
        <taxon>Pseudomonadati</taxon>
        <taxon>Pseudomonadota</taxon>
        <taxon>Gammaproteobacteria</taxon>
        <taxon>Pseudomonadales</taxon>
        <taxon>Pseudomonadaceae</taxon>
        <taxon>Pseudomonas</taxon>
    </lineage>
</organism>
<comment type="caution">
    <text evidence="1">The sequence shown here is derived from an EMBL/GenBank/DDBJ whole genome shotgun (WGS) entry which is preliminary data.</text>
</comment>
<proteinExistence type="predicted"/>
<dbReference type="AlphaFoldDB" id="A0A0R2ZFA1"/>